<accession>A0A2N3G680</accession>
<proteinExistence type="predicted"/>
<keyword evidence="1" id="KW-0732">Signal</keyword>
<evidence type="ECO:0000313" key="3">
    <source>
        <dbReference type="Proteomes" id="UP000233654"/>
    </source>
</evidence>
<organism evidence="2 3">
    <name type="scientific">Candidatus Anoxymicrobium japonicum</name>
    <dbReference type="NCBI Taxonomy" id="2013648"/>
    <lineage>
        <taxon>Bacteria</taxon>
        <taxon>Bacillati</taxon>
        <taxon>Actinomycetota</taxon>
        <taxon>Candidatus Geothermincolia</taxon>
        <taxon>Candidatus Geothermincolales</taxon>
        <taxon>Candidatus Anoxymicrobiaceae</taxon>
        <taxon>Candidatus Anoxymicrobium</taxon>
    </lineage>
</organism>
<feature type="signal peptide" evidence="1">
    <location>
        <begin position="1"/>
        <end position="20"/>
    </location>
</feature>
<dbReference type="AlphaFoldDB" id="A0A2N3G680"/>
<evidence type="ECO:0008006" key="4">
    <source>
        <dbReference type="Google" id="ProtNLM"/>
    </source>
</evidence>
<feature type="chain" id="PRO_5014904261" description="Lipoprotein" evidence="1">
    <location>
        <begin position="21"/>
        <end position="226"/>
    </location>
</feature>
<dbReference type="EMBL" id="PHEX01000027">
    <property type="protein sequence ID" value="PKQ28216.1"/>
    <property type="molecule type" value="Genomic_DNA"/>
</dbReference>
<dbReference type="Proteomes" id="UP000233654">
    <property type="component" value="Unassembled WGS sequence"/>
</dbReference>
<sequence>MQKSKSVIVLSLLLVTLMLAAVLVSGCGNKGNKTVDPTGGRPESVTAYEAVEFARPAAKKWQSDNWMIEVRSGDPDGIDRNGKAKIWEVYFFSPTPEEDSRLFVIYNRGNVWPNAPGMSKGGEEGLKTYRKGKPSSFRVDSPEACEVARRNGGNEFKDKHPDARAGVILRCKADYDAVGEKMPAPKYKWIWDVNFSEPTPAADELHVLIDAMTGDFITSETKAPPR</sequence>
<evidence type="ECO:0000256" key="1">
    <source>
        <dbReference type="SAM" id="SignalP"/>
    </source>
</evidence>
<dbReference type="PROSITE" id="PS51257">
    <property type="entry name" value="PROKAR_LIPOPROTEIN"/>
    <property type="match status" value="1"/>
</dbReference>
<gene>
    <name evidence="2" type="ORF">CVT63_03985</name>
</gene>
<evidence type="ECO:0000313" key="2">
    <source>
        <dbReference type="EMBL" id="PKQ28216.1"/>
    </source>
</evidence>
<name>A0A2N3G680_9ACTN</name>
<reference evidence="2 3" key="1">
    <citation type="journal article" date="2017" name="ISME J.">
        <title>Potential for microbial H2 and metal transformations associated with novel bacteria and archaea in deep terrestrial subsurface sediments.</title>
        <authorList>
            <person name="Hernsdorf A.W."/>
            <person name="Amano Y."/>
            <person name="Miyakawa K."/>
            <person name="Ise K."/>
            <person name="Suzuki Y."/>
            <person name="Anantharaman K."/>
            <person name="Probst A."/>
            <person name="Burstein D."/>
            <person name="Thomas B.C."/>
            <person name="Banfield J.F."/>
        </authorList>
    </citation>
    <scope>NUCLEOTIDE SEQUENCE [LARGE SCALE GENOMIC DNA]</scope>
    <source>
        <strain evidence="2">HGW-Actinobacteria-3</strain>
    </source>
</reference>
<comment type="caution">
    <text evidence="2">The sequence shown here is derived from an EMBL/GenBank/DDBJ whole genome shotgun (WGS) entry which is preliminary data.</text>
</comment>
<protein>
    <recommendedName>
        <fullName evidence="4">Lipoprotein</fullName>
    </recommendedName>
</protein>